<keyword evidence="5" id="KW-1015">Disulfide bond</keyword>
<dbReference type="AlphaFoldDB" id="A0A3P9P7H1"/>
<reference evidence="8" key="3">
    <citation type="submission" date="2025-09" db="UniProtKB">
        <authorList>
            <consortium name="Ensembl"/>
        </authorList>
    </citation>
    <scope>IDENTIFICATION</scope>
    <source>
        <strain evidence="8">Guanapo</strain>
    </source>
</reference>
<dbReference type="Gene3D" id="2.20.100.10">
    <property type="entry name" value="Thrombospondin type-1 (TSP1) repeat"/>
    <property type="match status" value="4"/>
</dbReference>
<reference evidence="8" key="2">
    <citation type="submission" date="2025-08" db="UniProtKB">
        <authorList>
            <consortium name="Ensembl"/>
        </authorList>
    </citation>
    <scope>IDENTIFICATION</scope>
    <source>
        <strain evidence="8">Guanapo</strain>
    </source>
</reference>
<sequence length="268" mass="29043">VTLGEGCREREFRCDNGRCVPGLCISYLLFCSSAVDCIMSPWTAWSGCSVTCGLGSLFRQRDILRDALPGGSCGGAQFDSRACFPRACPVHGHWSAWTEWSECDALCGGGVRQRSRTCSAPPPKNGGRDCEGMTRQTFAAFLPPPCPPLDGGWSLWSHWSRCSSDCDSGVQTRERLCSSPTPQHGGSNCSGPHIQTKDCNSHPCSVDGQWSLWTPWSRCSVSCGAGLQSRYRFCSSPQRSGSGLPCLGPHREDQVCIVSPCDREQTTC</sequence>
<dbReference type="SMART" id="SM00209">
    <property type="entry name" value="TSP1"/>
    <property type="match status" value="4"/>
</dbReference>
<dbReference type="PRINTS" id="PR01705">
    <property type="entry name" value="TSP1REPEAT"/>
</dbReference>
<dbReference type="InterPro" id="IPR000884">
    <property type="entry name" value="TSP1_rpt"/>
</dbReference>
<evidence type="ECO:0000313" key="8">
    <source>
        <dbReference type="Ensembl" id="ENSPREP00000017760.1"/>
    </source>
</evidence>
<keyword evidence="3" id="KW-0732">Signal</keyword>
<reference evidence="9" key="1">
    <citation type="submission" date="2013-11" db="EMBL/GenBank/DDBJ databases">
        <title>The genomic landscape of the Guanapo guppy.</title>
        <authorList>
            <person name="Kuenstner A."/>
            <person name="Dreyer C."/>
        </authorList>
    </citation>
    <scope>NUCLEOTIDE SEQUENCE</scope>
    <source>
        <strain evidence="9">Guanapo</strain>
    </source>
</reference>
<dbReference type="Proteomes" id="UP000242638">
    <property type="component" value="Unassembled WGS sequence"/>
</dbReference>
<dbReference type="GeneTree" id="ENSGT00440000038972"/>
<feature type="domain" description="Spondin-like TSP1" evidence="7">
    <location>
        <begin position="37"/>
        <end position="88"/>
    </location>
</feature>
<evidence type="ECO:0000256" key="1">
    <source>
        <dbReference type="ARBA" id="ARBA00004613"/>
    </source>
</evidence>
<accession>A0A3P9P7H1</accession>
<protein>
    <recommendedName>
        <fullName evidence="7">Spondin-like TSP1 domain-containing protein</fullName>
    </recommendedName>
</protein>
<evidence type="ECO:0000256" key="6">
    <source>
        <dbReference type="ARBA" id="ARBA00023180"/>
    </source>
</evidence>
<keyword evidence="6" id="KW-0325">Glycoprotein</keyword>
<dbReference type="PANTHER" id="PTHR22906:SF43">
    <property type="entry name" value="PROPERDIN"/>
    <property type="match status" value="1"/>
</dbReference>
<evidence type="ECO:0000256" key="2">
    <source>
        <dbReference type="ARBA" id="ARBA00022525"/>
    </source>
</evidence>
<dbReference type="PANTHER" id="PTHR22906">
    <property type="entry name" value="PROPERDIN"/>
    <property type="match status" value="1"/>
</dbReference>
<keyword evidence="2" id="KW-0964">Secreted</keyword>
<keyword evidence="9" id="KW-1185">Reference proteome</keyword>
<name>A0A3P9P7H1_POERE</name>
<comment type="subcellular location">
    <subcellularLocation>
        <location evidence="1">Secreted</location>
    </subcellularLocation>
</comment>
<dbReference type="FunFam" id="2.20.100.10:FF:000007">
    <property type="entry name" value="Thrombospondin 1"/>
    <property type="match status" value="2"/>
</dbReference>
<dbReference type="FunFam" id="2.20.100.10:FF:000002">
    <property type="entry name" value="Unc-5 netrin receptor C"/>
    <property type="match status" value="1"/>
</dbReference>
<evidence type="ECO:0000313" key="9">
    <source>
        <dbReference type="Proteomes" id="UP000242638"/>
    </source>
</evidence>
<evidence type="ECO:0000256" key="3">
    <source>
        <dbReference type="ARBA" id="ARBA00022729"/>
    </source>
</evidence>
<dbReference type="Ensembl" id="ENSPRET00000017949.1">
    <property type="protein sequence ID" value="ENSPREP00000017760.1"/>
    <property type="gene ID" value="ENSPREG00000011991.1"/>
</dbReference>
<dbReference type="InterPro" id="IPR052065">
    <property type="entry name" value="Compl_asym_regulator"/>
</dbReference>
<dbReference type="InterPro" id="IPR044004">
    <property type="entry name" value="TSP1_spondin_dom"/>
</dbReference>
<dbReference type="Pfam" id="PF00090">
    <property type="entry name" value="TSP_1"/>
    <property type="match status" value="3"/>
</dbReference>
<evidence type="ECO:0000259" key="7">
    <source>
        <dbReference type="Pfam" id="PF19028"/>
    </source>
</evidence>
<keyword evidence="4" id="KW-0677">Repeat</keyword>
<organism evidence="8 9">
    <name type="scientific">Poecilia reticulata</name>
    <name type="common">Guppy</name>
    <name type="synonym">Acanthophacelus reticulatus</name>
    <dbReference type="NCBI Taxonomy" id="8081"/>
    <lineage>
        <taxon>Eukaryota</taxon>
        <taxon>Metazoa</taxon>
        <taxon>Chordata</taxon>
        <taxon>Craniata</taxon>
        <taxon>Vertebrata</taxon>
        <taxon>Euteleostomi</taxon>
        <taxon>Actinopterygii</taxon>
        <taxon>Neopterygii</taxon>
        <taxon>Teleostei</taxon>
        <taxon>Neoteleostei</taxon>
        <taxon>Acanthomorphata</taxon>
        <taxon>Ovalentaria</taxon>
        <taxon>Atherinomorphae</taxon>
        <taxon>Cyprinodontiformes</taxon>
        <taxon>Poeciliidae</taxon>
        <taxon>Poeciliinae</taxon>
        <taxon>Poecilia</taxon>
    </lineage>
</organism>
<evidence type="ECO:0000256" key="4">
    <source>
        <dbReference type="ARBA" id="ARBA00022737"/>
    </source>
</evidence>
<proteinExistence type="predicted"/>
<evidence type="ECO:0000256" key="5">
    <source>
        <dbReference type="ARBA" id="ARBA00023157"/>
    </source>
</evidence>
<dbReference type="PROSITE" id="PS50092">
    <property type="entry name" value="TSP1"/>
    <property type="match status" value="4"/>
</dbReference>
<dbReference type="Pfam" id="PF19028">
    <property type="entry name" value="TSP1_spondin"/>
    <property type="match status" value="1"/>
</dbReference>
<dbReference type="SUPFAM" id="SSF82895">
    <property type="entry name" value="TSP-1 type 1 repeat"/>
    <property type="match status" value="4"/>
</dbReference>
<dbReference type="InterPro" id="IPR036383">
    <property type="entry name" value="TSP1_rpt_sf"/>
</dbReference>